<dbReference type="Proteomes" id="UP000615760">
    <property type="component" value="Unassembled WGS sequence"/>
</dbReference>
<sequence>MLTEAELLEKNISYIEHYGVLYFDIHEIREAFPNTKFPPDKVRHLALGSFIKDTIPSDDVEEMTDFDLKIKQTLNFNPQK</sequence>
<keyword evidence="2" id="KW-1185">Reference proteome</keyword>
<dbReference type="RefSeq" id="WP_188619305.1">
    <property type="nucleotide sequence ID" value="NZ_BMJE01000001.1"/>
</dbReference>
<proteinExistence type="predicted"/>
<gene>
    <name evidence="1" type="ORF">GCM10007424_01400</name>
</gene>
<accession>A0ABQ1JCW8</accession>
<protein>
    <submittedName>
        <fullName evidence="1">Uncharacterized protein</fullName>
    </submittedName>
</protein>
<reference evidence="2" key="1">
    <citation type="journal article" date="2019" name="Int. J. Syst. Evol. Microbiol.">
        <title>The Global Catalogue of Microorganisms (GCM) 10K type strain sequencing project: providing services to taxonomists for standard genome sequencing and annotation.</title>
        <authorList>
            <consortium name="The Broad Institute Genomics Platform"/>
            <consortium name="The Broad Institute Genome Sequencing Center for Infectious Disease"/>
            <person name="Wu L."/>
            <person name="Ma J."/>
        </authorList>
    </citation>
    <scope>NUCLEOTIDE SEQUENCE [LARGE SCALE GENOMIC DNA]</scope>
    <source>
        <strain evidence="2">CGMCC 1.15461</strain>
    </source>
</reference>
<comment type="caution">
    <text evidence="1">The sequence shown here is derived from an EMBL/GenBank/DDBJ whole genome shotgun (WGS) entry which is preliminary data.</text>
</comment>
<organism evidence="1 2">
    <name type="scientific">Flavobacterium suaedae</name>
    <dbReference type="NCBI Taxonomy" id="1767027"/>
    <lineage>
        <taxon>Bacteria</taxon>
        <taxon>Pseudomonadati</taxon>
        <taxon>Bacteroidota</taxon>
        <taxon>Flavobacteriia</taxon>
        <taxon>Flavobacteriales</taxon>
        <taxon>Flavobacteriaceae</taxon>
        <taxon>Flavobacterium</taxon>
    </lineage>
</organism>
<evidence type="ECO:0000313" key="2">
    <source>
        <dbReference type="Proteomes" id="UP000615760"/>
    </source>
</evidence>
<dbReference type="EMBL" id="BMJE01000001">
    <property type="protein sequence ID" value="GGB65203.1"/>
    <property type="molecule type" value="Genomic_DNA"/>
</dbReference>
<evidence type="ECO:0000313" key="1">
    <source>
        <dbReference type="EMBL" id="GGB65203.1"/>
    </source>
</evidence>
<name>A0ABQ1JCW8_9FLAO</name>